<keyword evidence="3 6" id="KW-0547">Nucleotide-binding</keyword>
<gene>
    <name evidence="10" type="ORF">CEUSTIGMA_g7830.t1</name>
</gene>
<dbReference type="Proteomes" id="UP000232323">
    <property type="component" value="Unassembled WGS sequence"/>
</dbReference>
<evidence type="ECO:0000259" key="8">
    <source>
        <dbReference type="PROSITE" id="PS50011"/>
    </source>
</evidence>
<dbReference type="Gene3D" id="1.10.510.10">
    <property type="entry name" value="Transferase(Phosphotransferase) domain 1"/>
    <property type="match status" value="1"/>
</dbReference>
<protein>
    <recommendedName>
        <fullName evidence="12">Protein kinase domain-containing protein</fullName>
    </recommendedName>
</protein>
<dbReference type="InterPro" id="IPR008271">
    <property type="entry name" value="Ser/Thr_kinase_AS"/>
</dbReference>
<keyword evidence="1 7" id="KW-0723">Serine/threonine-protein kinase</keyword>
<feature type="binding site" evidence="6">
    <location>
        <position position="90"/>
    </location>
    <ligand>
        <name>ATP</name>
        <dbReference type="ChEBI" id="CHEBI:30616"/>
    </ligand>
</feature>
<proteinExistence type="inferred from homology"/>
<accession>A0A250XBD0</accession>
<dbReference type="GO" id="GO:0005524">
    <property type="term" value="F:ATP binding"/>
    <property type="evidence" value="ECO:0007669"/>
    <property type="project" value="UniProtKB-UniRule"/>
</dbReference>
<feature type="domain" description="Protein kinase" evidence="8">
    <location>
        <begin position="61"/>
        <end position="316"/>
    </location>
</feature>
<name>A0A250XBD0_9CHLO</name>
<reference evidence="10 11" key="1">
    <citation type="submission" date="2017-08" db="EMBL/GenBank/DDBJ databases">
        <title>Acidophilic green algal genome provides insights into adaptation to an acidic environment.</title>
        <authorList>
            <person name="Hirooka S."/>
            <person name="Hirose Y."/>
            <person name="Kanesaki Y."/>
            <person name="Higuchi S."/>
            <person name="Fujiwara T."/>
            <person name="Onuma R."/>
            <person name="Era A."/>
            <person name="Ohbayashi R."/>
            <person name="Uzuka A."/>
            <person name="Nozaki H."/>
            <person name="Yoshikawa H."/>
            <person name="Miyagishima S.Y."/>
        </authorList>
    </citation>
    <scope>NUCLEOTIDE SEQUENCE [LARGE SCALE GENOMIC DNA]</scope>
    <source>
        <strain evidence="10 11">NIES-2499</strain>
    </source>
</reference>
<keyword evidence="5 6" id="KW-0067">ATP-binding</keyword>
<dbReference type="SUPFAM" id="SSF56112">
    <property type="entry name" value="Protein kinase-like (PK-like)"/>
    <property type="match status" value="1"/>
</dbReference>
<evidence type="ECO:0000313" key="11">
    <source>
        <dbReference type="Proteomes" id="UP000232323"/>
    </source>
</evidence>
<dbReference type="FunFam" id="3.30.200.20:FF:000042">
    <property type="entry name" value="Aurora kinase A"/>
    <property type="match status" value="1"/>
</dbReference>
<dbReference type="InterPro" id="IPR000961">
    <property type="entry name" value="AGC-kinase_C"/>
</dbReference>
<dbReference type="AlphaFoldDB" id="A0A250XBD0"/>
<dbReference type="Gene3D" id="3.30.200.20">
    <property type="entry name" value="Phosphorylase Kinase, domain 1"/>
    <property type="match status" value="1"/>
</dbReference>
<dbReference type="SMART" id="SM00220">
    <property type="entry name" value="S_TKc"/>
    <property type="match status" value="1"/>
</dbReference>
<dbReference type="PANTHER" id="PTHR24353">
    <property type="entry name" value="CYCLIC NUCLEOTIDE-DEPENDENT PROTEIN KINASE"/>
    <property type="match status" value="1"/>
</dbReference>
<evidence type="ECO:0000259" key="9">
    <source>
        <dbReference type="PROSITE" id="PS51285"/>
    </source>
</evidence>
<dbReference type="Pfam" id="PF00069">
    <property type="entry name" value="Pkinase"/>
    <property type="match status" value="1"/>
</dbReference>
<dbReference type="STRING" id="1157962.A0A250XBD0"/>
<evidence type="ECO:0000313" key="10">
    <source>
        <dbReference type="EMBL" id="GAX80391.1"/>
    </source>
</evidence>
<keyword evidence="11" id="KW-1185">Reference proteome</keyword>
<dbReference type="EMBL" id="BEGY01000051">
    <property type="protein sequence ID" value="GAX80391.1"/>
    <property type="molecule type" value="Genomic_DNA"/>
</dbReference>
<dbReference type="GO" id="GO:0004691">
    <property type="term" value="F:cAMP-dependent protein kinase activity"/>
    <property type="evidence" value="ECO:0007669"/>
    <property type="project" value="TreeGrafter"/>
</dbReference>
<dbReference type="InterPro" id="IPR000719">
    <property type="entry name" value="Prot_kinase_dom"/>
</dbReference>
<sequence>MTQKTSVSYIPASSHGVLLSDTHAAAAAAAGGTTTVLRQSALPQQQASTSTSDQLYRIEDFTFGRVVGAGSFGRVYIGKHHPSGQTLAIKCMSKSACIQGGQVKHLLDERKLLVQMQHPFLVRLKGTFQSQEAVFLAMEFVAGGEFFTLLRDKGRLREEHARFYAAQIVLALDYMHSKHILYRDLKPENVLVAADGYIRLTDMGFAKVVPVKTYTMCGTPDYMAPEVVLNRGHNRAVDWWSLGCLIYEMMFGYPPFFTGKANETYRKIIDPASLAFPENFSSLACDLLRGLLQHDPSLRLGIKGKGVAEIKEHPWFGGLDWSYVLSKMYKPPHLPAPKGGDETSNFDDFSTLAPLRHPFVLTSEQQSQFIGF</sequence>
<evidence type="ECO:0000256" key="2">
    <source>
        <dbReference type="ARBA" id="ARBA00022679"/>
    </source>
</evidence>
<evidence type="ECO:0000256" key="3">
    <source>
        <dbReference type="ARBA" id="ARBA00022741"/>
    </source>
</evidence>
<dbReference type="GO" id="GO:0005952">
    <property type="term" value="C:cAMP-dependent protein kinase complex"/>
    <property type="evidence" value="ECO:0007669"/>
    <property type="project" value="TreeGrafter"/>
</dbReference>
<dbReference type="InterPro" id="IPR011009">
    <property type="entry name" value="Kinase-like_dom_sf"/>
</dbReference>
<organism evidence="10 11">
    <name type="scientific">Chlamydomonas eustigma</name>
    <dbReference type="NCBI Taxonomy" id="1157962"/>
    <lineage>
        <taxon>Eukaryota</taxon>
        <taxon>Viridiplantae</taxon>
        <taxon>Chlorophyta</taxon>
        <taxon>core chlorophytes</taxon>
        <taxon>Chlorophyceae</taxon>
        <taxon>CS clade</taxon>
        <taxon>Chlamydomonadales</taxon>
        <taxon>Chlamydomonadaceae</taxon>
        <taxon>Chlamydomonas</taxon>
    </lineage>
</organism>
<comment type="similarity">
    <text evidence="7">Belongs to the protein kinase superfamily.</text>
</comment>
<dbReference type="PROSITE" id="PS00108">
    <property type="entry name" value="PROTEIN_KINASE_ST"/>
    <property type="match status" value="1"/>
</dbReference>
<evidence type="ECO:0008006" key="12">
    <source>
        <dbReference type="Google" id="ProtNLM"/>
    </source>
</evidence>
<dbReference type="PROSITE" id="PS51285">
    <property type="entry name" value="AGC_KINASE_CTER"/>
    <property type="match status" value="1"/>
</dbReference>
<comment type="caution">
    <text evidence="10">The sequence shown here is derived from an EMBL/GenBank/DDBJ whole genome shotgun (WGS) entry which is preliminary data.</text>
</comment>
<dbReference type="PROSITE" id="PS00107">
    <property type="entry name" value="PROTEIN_KINASE_ATP"/>
    <property type="match status" value="1"/>
</dbReference>
<dbReference type="GO" id="GO:0009653">
    <property type="term" value="P:anatomical structure morphogenesis"/>
    <property type="evidence" value="ECO:0007669"/>
    <property type="project" value="UniProtKB-ARBA"/>
</dbReference>
<evidence type="ECO:0000256" key="7">
    <source>
        <dbReference type="RuleBase" id="RU000304"/>
    </source>
</evidence>
<feature type="domain" description="AGC-kinase C-terminal" evidence="9">
    <location>
        <begin position="317"/>
        <end position="372"/>
    </location>
</feature>
<evidence type="ECO:0000256" key="5">
    <source>
        <dbReference type="ARBA" id="ARBA00022840"/>
    </source>
</evidence>
<dbReference type="FunFam" id="1.10.510.10:FF:000005">
    <property type="entry name" value="cAMP-dependent protein kinase catalytic subunit alpha"/>
    <property type="match status" value="1"/>
</dbReference>
<evidence type="ECO:0000256" key="6">
    <source>
        <dbReference type="PROSITE-ProRule" id="PRU10141"/>
    </source>
</evidence>
<evidence type="ECO:0000256" key="1">
    <source>
        <dbReference type="ARBA" id="ARBA00022527"/>
    </source>
</evidence>
<evidence type="ECO:0000256" key="4">
    <source>
        <dbReference type="ARBA" id="ARBA00022777"/>
    </source>
</evidence>
<dbReference type="PROSITE" id="PS50011">
    <property type="entry name" value="PROTEIN_KINASE_DOM"/>
    <property type="match status" value="1"/>
</dbReference>
<keyword evidence="4" id="KW-0418">Kinase</keyword>
<dbReference type="PANTHER" id="PTHR24353:SF37">
    <property type="entry name" value="CAMP-DEPENDENT PROTEIN KINASE CATALYTIC SUBUNIT PRKX"/>
    <property type="match status" value="1"/>
</dbReference>
<dbReference type="InterPro" id="IPR017441">
    <property type="entry name" value="Protein_kinase_ATP_BS"/>
</dbReference>
<keyword evidence="2" id="KW-0808">Transferase</keyword>
<dbReference type="OrthoDB" id="526158at2759"/>